<accession>A0ACB7ZKB3</accession>
<organism evidence="1 2">
    <name type="scientific">Vaccinium darrowii</name>
    <dbReference type="NCBI Taxonomy" id="229202"/>
    <lineage>
        <taxon>Eukaryota</taxon>
        <taxon>Viridiplantae</taxon>
        <taxon>Streptophyta</taxon>
        <taxon>Embryophyta</taxon>
        <taxon>Tracheophyta</taxon>
        <taxon>Spermatophyta</taxon>
        <taxon>Magnoliopsida</taxon>
        <taxon>eudicotyledons</taxon>
        <taxon>Gunneridae</taxon>
        <taxon>Pentapetalae</taxon>
        <taxon>asterids</taxon>
        <taxon>Ericales</taxon>
        <taxon>Ericaceae</taxon>
        <taxon>Vaccinioideae</taxon>
        <taxon>Vaccinieae</taxon>
        <taxon>Vaccinium</taxon>
    </lineage>
</organism>
<proteinExistence type="predicted"/>
<protein>
    <submittedName>
        <fullName evidence="1">Uncharacterized protein</fullName>
    </submittedName>
</protein>
<keyword evidence="2" id="KW-1185">Reference proteome</keyword>
<name>A0ACB7ZKB3_9ERIC</name>
<sequence length="544" mass="60238">MSLMIKPHPFLLLTIFILFSSTLYSISHRASSTDLHFQSNHIPGGTVDGNENGVVGWGARRSVMENSSMILAAQRTTRKDPLNDFHYYTGGWNITNKHYFSSVGFTGIPFFLIAAIWFVGFGLCLLLICCCFCCCRREPYGYSRAAYAFSLLLLALFTVAAVIGCVVLYTGQGKFHSSTSYTLDYVVLQANNIVENLGNVSDYLAAAKRIGIYQFSLPTNVQNNIDNVDNEISAAATTLQSQTKKNKNNIENVLDTVRLALIIIAAVMLLLALMGFLFSVLGLQFLVYLLVIIGWILVAATFILSGVFLVVHNMVGDTCVAMDQWVQNPTAHTALDDILPCVDNATAQATWTQSKEVTYQLVLVVNTAITNVSNRNFPPSAPNPPYFSQSGPLVPVLCNPFNADLSNRTCAAGELGFENATQVWQNYVCQVSSNNTCTTVGRLTPTMYSQMINAANVSYGLYHYGPFLVGLLDCSFVRETFTGITQDHCPDLRQYSNWVYIGLAMVSAAVMLSMIFWVIYARERRHRKYTKLVNASHENGSYDR</sequence>
<evidence type="ECO:0000313" key="1">
    <source>
        <dbReference type="EMBL" id="KAH7865914.1"/>
    </source>
</evidence>
<dbReference type="Proteomes" id="UP000828048">
    <property type="component" value="Chromosome 9"/>
</dbReference>
<evidence type="ECO:0000313" key="2">
    <source>
        <dbReference type="Proteomes" id="UP000828048"/>
    </source>
</evidence>
<reference evidence="1 2" key="1">
    <citation type="journal article" date="2021" name="Hortic Res">
        <title>High-quality reference genome and annotation aids understanding of berry development for evergreen blueberry (Vaccinium darrowii).</title>
        <authorList>
            <person name="Yu J."/>
            <person name="Hulse-Kemp A.M."/>
            <person name="Babiker E."/>
            <person name="Staton M."/>
        </authorList>
    </citation>
    <scope>NUCLEOTIDE SEQUENCE [LARGE SCALE GENOMIC DNA]</scope>
    <source>
        <strain evidence="2">cv. NJ 8807/NJ 8810</strain>
        <tissue evidence="1">Young leaf</tissue>
    </source>
</reference>
<comment type="caution">
    <text evidence="1">The sequence shown here is derived from an EMBL/GenBank/DDBJ whole genome shotgun (WGS) entry which is preliminary data.</text>
</comment>
<dbReference type="EMBL" id="CM037159">
    <property type="protein sequence ID" value="KAH7865914.1"/>
    <property type="molecule type" value="Genomic_DNA"/>
</dbReference>
<gene>
    <name evidence="1" type="ORF">Vadar_013055</name>
</gene>